<dbReference type="Proteomes" id="UP001341281">
    <property type="component" value="Chromosome 09"/>
</dbReference>
<organism evidence="1 2">
    <name type="scientific">Paspalum notatum var. saurae</name>
    <dbReference type="NCBI Taxonomy" id="547442"/>
    <lineage>
        <taxon>Eukaryota</taxon>
        <taxon>Viridiplantae</taxon>
        <taxon>Streptophyta</taxon>
        <taxon>Embryophyta</taxon>
        <taxon>Tracheophyta</taxon>
        <taxon>Spermatophyta</taxon>
        <taxon>Magnoliopsida</taxon>
        <taxon>Liliopsida</taxon>
        <taxon>Poales</taxon>
        <taxon>Poaceae</taxon>
        <taxon>PACMAD clade</taxon>
        <taxon>Panicoideae</taxon>
        <taxon>Andropogonodae</taxon>
        <taxon>Paspaleae</taxon>
        <taxon>Paspalinae</taxon>
        <taxon>Paspalum</taxon>
    </lineage>
</organism>
<evidence type="ECO:0000313" key="2">
    <source>
        <dbReference type="Proteomes" id="UP001341281"/>
    </source>
</evidence>
<dbReference type="AlphaFoldDB" id="A0AAQ3UKY0"/>
<sequence length="78" mass="7843">MAATAGAEVGGIATDGTATVVQPLADPLQDSNSRKLCSTRACSPMATAEPAEAGGAATVRVVQRRILSNSLLVLGWCS</sequence>
<gene>
    <name evidence="1" type="ORF">U9M48_038237</name>
</gene>
<proteinExistence type="predicted"/>
<protein>
    <submittedName>
        <fullName evidence="1">Uncharacterized protein</fullName>
    </submittedName>
</protein>
<reference evidence="1 2" key="1">
    <citation type="submission" date="2024-02" db="EMBL/GenBank/DDBJ databases">
        <title>High-quality chromosome-scale genome assembly of Pensacola bahiagrass (Paspalum notatum Flugge var. saurae).</title>
        <authorList>
            <person name="Vega J.M."/>
            <person name="Podio M."/>
            <person name="Orjuela J."/>
            <person name="Siena L.A."/>
            <person name="Pessino S.C."/>
            <person name="Combes M.C."/>
            <person name="Mariac C."/>
            <person name="Albertini E."/>
            <person name="Pupilli F."/>
            <person name="Ortiz J.P.A."/>
            <person name="Leblanc O."/>
        </authorList>
    </citation>
    <scope>NUCLEOTIDE SEQUENCE [LARGE SCALE GENOMIC DNA]</scope>
    <source>
        <strain evidence="1">R1</strain>
        <tissue evidence="1">Leaf</tissue>
    </source>
</reference>
<dbReference type="EMBL" id="CP144753">
    <property type="protein sequence ID" value="WVZ92150.1"/>
    <property type="molecule type" value="Genomic_DNA"/>
</dbReference>
<evidence type="ECO:0000313" key="1">
    <source>
        <dbReference type="EMBL" id="WVZ92150.1"/>
    </source>
</evidence>
<accession>A0AAQ3UKY0</accession>
<keyword evidence="2" id="KW-1185">Reference proteome</keyword>
<name>A0AAQ3UKY0_PASNO</name>